<feature type="compositionally biased region" description="Acidic residues" evidence="1">
    <location>
        <begin position="274"/>
        <end position="295"/>
    </location>
</feature>
<protein>
    <submittedName>
        <fullName evidence="3">Stage 0 sporulation protein</fullName>
    </submittedName>
</protein>
<proteinExistence type="predicted"/>
<evidence type="ECO:0000313" key="3">
    <source>
        <dbReference type="EMBL" id="HGH60042.1"/>
    </source>
</evidence>
<dbReference type="AlphaFoldDB" id="A0A7C4AQS4"/>
<dbReference type="EMBL" id="DTGT01000059">
    <property type="protein sequence ID" value="HGH60042.1"/>
    <property type="molecule type" value="Genomic_DNA"/>
</dbReference>
<evidence type="ECO:0000259" key="2">
    <source>
        <dbReference type="PROSITE" id="PS51411"/>
    </source>
</evidence>
<feature type="domain" description="PSP1 C-terminal" evidence="2">
    <location>
        <begin position="63"/>
        <end position="148"/>
    </location>
</feature>
<gene>
    <name evidence="3" type="ORF">ENV54_01945</name>
</gene>
<dbReference type="InterPro" id="IPR047767">
    <property type="entry name" value="PSP1-like"/>
</dbReference>
<comment type="caution">
    <text evidence="3">The sequence shown here is derived from an EMBL/GenBank/DDBJ whole genome shotgun (WGS) entry which is preliminary data.</text>
</comment>
<dbReference type="GO" id="GO:0005737">
    <property type="term" value="C:cytoplasm"/>
    <property type="evidence" value="ECO:0007669"/>
    <property type="project" value="TreeGrafter"/>
</dbReference>
<dbReference type="InterPro" id="IPR007557">
    <property type="entry name" value="PSP1_C"/>
</dbReference>
<reference evidence="3" key="1">
    <citation type="journal article" date="2020" name="mSystems">
        <title>Genome- and Community-Level Interaction Insights into Carbon Utilization and Element Cycling Functions of Hydrothermarchaeota in Hydrothermal Sediment.</title>
        <authorList>
            <person name="Zhou Z."/>
            <person name="Liu Y."/>
            <person name="Xu W."/>
            <person name="Pan J."/>
            <person name="Luo Z.H."/>
            <person name="Li M."/>
        </authorList>
    </citation>
    <scope>NUCLEOTIDE SEQUENCE [LARGE SCALE GENOMIC DNA]</scope>
    <source>
        <strain evidence="3">SpSt-769</strain>
    </source>
</reference>
<feature type="region of interest" description="Disordered" evidence="1">
    <location>
        <begin position="273"/>
        <end position="295"/>
    </location>
</feature>
<dbReference type="PANTHER" id="PTHR43830:SF3">
    <property type="entry name" value="PROTEIN PSP1"/>
    <property type="match status" value="1"/>
</dbReference>
<dbReference type="PANTHER" id="PTHR43830">
    <property type="entry name" value="PROTEIN PSP1"/>
    <property type="match status" value="1"/>
</dbReference>
<dbReference type="Pfam" id="PF04468">
    <property type="entry name" value="PSP1"/>
    <property type="match status" value="1"/>
</dbReference>
<dbReference type="NCBIfam" id="NF041131">
    <property type="entry name" value="RicT_YaaT_fam"/>
    <property type="match status" value="1"/>
</dbReference>
<evidence type="ECO:0000256" key="1">
    <source>
        <dbReference type="SAM" id="MobiDB-lite"/>
    </source>
</evidence>
<organism evidence="3">
    <name type="scientific">Desulfomonile tiedjei</name>
    <dbReference type="NCBI Taxonomy" id="2358"/>
    <lineage>
        <taxon>Bacteria</taxon>
        <taxon>Pseudomonadati</taxon>
        <taxon>Thermodesulfobacteriota</taxon>
        <taxon>Desulfomonilia</taxon>
        <taxon>Desulfomonilales</taxon>
        <taxon>Desulfomonilaceae</taxon>
        <taxon>Desulfomonile</taxon>
    </lineage>
</organism>
<name>A0A7C4AQS4_9BACT</name>
<sequence>MCVNVCGIRFSRASRIYHFDTGGLELRQGDWVIVKTEKGTSLGQVALPPFDMELEPSQLEGLRRVLRKAGRTDFDQLERCRQREKEAFAYCLERIEALGLSMKLVAAECFFDSSKYVFYFTAEGRVDFRELVKQLVARFPVRIEMRQIGVRHEAKMIGGLGTCGQELCCARFLTDFRPVSVRMAKTQNLSLNPTKISGVCGRLMCCLGYEHDIYEEFKRGLPKIGKRVKTAKGEGVVIKQNPLTETVLLQVDEETTLEVRREDVVDGLSGYWGFEDDDPDINDSLDDEDPFEGES</sequence>
<dbReference type="PROSITE" id="PS51411">
    <property type="entry name" value="PSP1_C"/>
    <property type="match status" value="1"/>
</dbReference>
<accession>A0A7C4AQS4</accession>